<name>A0ABQ9FFN9_TEGGR</name>
<evidence type="ECO:0000313" key="7">
    <source>
        <dbReference type="Proteomes" id="UP001217089"/>
    </source>
</evidence>
<dbReference type="InterPro" id="IPR036388">
    <property type="entry name" value="WH-like_DNA-bd_sf"/>
</dbReference>
<evidence type="ECO:0000313" key="6">
    <source>
        <dbReference type="EMBL" id="KAJ8316115.1"/>
    </source>
</evidence>
<reference evidence="6 7" key="1">
    <citation type="submission" date="2022-12" db="EMBL/GenBank/DDBJ databases">
        <title>Chromosome-level genome of Tegillarca granosa.</title>
        <authorList>
            <person name="Kim J."/>
        </authorList>
    </citation>
    <scope>NUCLEOTIDE SEQUENCE [LARGE SCALE GENOMIC DNA]</scope>
    <source>
        <strain evidence="6">Teg-2019</strain>
        <tissue evidence="6">Adductor muscle</tissue>
    </source>
</reference>
<dbReference type="SUPFAM" id="SSF46785">
    <property type="entry name" value="Winged helix' DNA-binding domain"/>
    <property type="match status" value="1"/>
</dbReference>
<dbReference type="Gene3D" id="1.10.10.10">
    <property type="entry name" value="Winged helix-like DNA-binding domain superfamily/Winged helix DNA-binding domain"/>
    <property type="match status" value="1"/>
</dbReference>
<comment type="subcellular location">
    <subcellularLocation>
        <location evidence="3">Nucleus</location>
    </subcellularLocation>
</comment>
<evidence type="ECO:0000256" key="2">
    <source>
        <dbReference type="ARBA" id="ARBA00023125"/>
    </source>
</evidence>
<dbReference type="InterPro" id="IPR000418">
    <property type="entry name" value="Ets_dom"/>
</dbReference>
<dbReference type="PROSITE" id="PS00346">
    <property type="entry name" value="ETS_DOMAIN_2"/>
    <property type="match status" value="1"/>
</dbReference>
<protein>
    <recommendedName>
        <fullName evidence="5">ETS domain-containing protein</fullName>
    </recommendedName>
</protein>
<evidence type="ECO:0000256" key="1">
    <source>
        <dbReference type="ARBA" id="ARBA00005562"/>
    </source>
</evidence>
<organism evidence="6 7">
    <name type="scientific">Tegillarca granosa</name>
    <name type="common">Malaysian cockle</name>
    <name type="synonym">Anadara granosa</name>
    <dbReference type="NCBI Taxonomy" id="220873"/>
    <lineage>
        <taxon>Eukaryota</taxon>
        <taxon>Metazoa</taxon>
        <taxon>Spiralia</taxon>
        <taxon>Lophotrochozoa</taxon>
        <taxon>Mollusca</taxon>
        <taxon>Bivalvia</taxon>
        <taxon>Autobranchia</taxon>
        <taxon>Pteriomorphia</taxon>
        <taxon>Arcoida</taxon>
        <taxon>Arcoidea</taxon>
        <taxon>Arcidae</taxon>
        <taxon>Tegillarca</taxon>
    </lineage>
</organism>
<dbReference type="InterPro" id="IPR036390">
    <property type="entry name" value="WH_DNA-bd_sf"/>
</dbReference>
<comment type="similarity">
    <text evidence="1 3">Belongs to the ETS family.</text>
</comment>
<feature type="domain" description="ETS" evidence="5">
    <location>
        <begin position="184"/>
        <end position="264"/>
    </location>
</feature>
<keyword evidence="7" id="KW-1185">Reference proteome</keyword>
<proteinExistence type="inferred from homology"/>
<feature type="compositionally biased region" description="Basic and acidic residues" evidence="4">
    <location>
        <begin position="85"/>
        <end position="98"/>
    </location>
</feature>
<keyword evidence="3" id="KW-0539">Nucleus</keyword>
<evidence type="ECO:0000256" key="4">
    <source>
        <dbReference type="SAM" id="MobiDB-lite"/>
    </source>
</evidence>
<dbReference type="PANTHER" id="PTHR11849:SF161">
    <property type="entry name" value="FRIEND LEUKEMIA INTEGRATION 1 TRANSCRIPTION FACTOR"/>
    <property type="match status" value="1"/>
</dbReference>
<comment type="caution">
    <text evidence="6">The sequence shown here is derived from an EMBL/GenBank/DDBJ whole genome shotgun (WGS) entry which is preliminary data.</text>
</comment>
<dbReference type="PROSITE" id="PS50061">
    <property type="entry name" value="ETS_DOMAIN_3"/>
    <property type="match status" value="1"/>
</dbReference>
<dbReference type="PROSITE" id="PS00345">
    <property type="entry name" value="ETS_DOMAIN_1"/>
    <property type="match status" value="1"/>
</dbReference>
<keyword evidence="2 3" id="KW-0238">DNA-binding</keyword>
<dbReference type="EMBL" id="JARBDR010000328">
    <property type="protein sequence ID" value="KAJ8316115.1"/>
    <property type="molecule type" value="Genomic_DNA"/>
</dbReference>
<dbReference type="Proteomes" id="UP001217089">
    <property type="component" value="Unassembled WGS sequence"/>
</dbReference>
<dbReference type="PRINTS" id="PR00454">
    <property type="entry name" value="ETSDOMAIN"/>
</dbReference>
<accession>A0ABQ9FFN9</accession>
<gene>
    <name evidence="6" type="ORF">KUTeg_006129</name>
</gene>
<evidence type="ECO:0000259" key="5">
    <source>
        <dbReference type="PROSITE" id="PS50061"/>
    </source>
</evidence>
<dbReference type="SMART" id="SM00413">
    <property type="entry name" value="ETS"/>
    <property type="match status" value="1"/>
</dbReference>
<evidence type="ECO:0000256" key="3">
    <source>
        <dbReference type="RuleBase" id="RU004019"/>
    </source>
</evidence>
<dbReference type="InterPro" id="IPR046328">
    <property type="entry name" value="ETS_fam"/>
</dbReference>
<sequence>MIESVMVYRHKGLDSPEYGSDYAFGCIISDLDQIVPSTENEMGHCQKMWQSNHDVMEFYKATSKETDIYRGNYSVQPRQESSNIYDKRNFPPSYEEHMSRRKSNSDTFATCDEAKTASESTTLNDIMECIYSEERTGARSVYHSSFSQDSHHVRRCQEMTGDQTFRTEAQLRHIASVLSGGGQVQLWQFLLELLTDSANNVCIKWEGPNGEFRMTDPEEVARRWGRRKNKPNMNYDKLSRALRYYYDKLILTKVQGKRYTYKFNFKAILQSSRNYSFSDNPRCEQVQASFYSQNVSSFVSNQMQLLNNPLSCFSENIHHAHPIHPSSVVEGNVDFLKCDLNSDIQHSGSVNISKTTLAHTISPSPSRFSHSTTSIHSDNNVPQGDPIVYHCNNLVPNMY</sequence>
<dbReference type="PANTHER" id="PTHR11849">
    <property type="entry name" value="ETS"/>
    <property type="match status" value="1"/>
</dbReference>
<feature type="region of interest" description="Disordered" evidence="4">
    <location>
        <begin position="80"/>
        <end position="101"/>
    </location>
</feature>
<dbReference type="Pfam" id="PF00178">
    <property type="entry name" value="Ets"/>
    <property type="match status" value="1"/>
</dbReference>